<reference evidence="5" key="2">
    <citation type="submission" date="2025-09" db="UniProtKB">
        <authorList>
            <consortium name="Ensembl"/>
        </authorList>
    </citation>
    <scope>IDENTIFICATION</scope>
</reference>
<evidence type="ECO:0000256" key="3">
    <source>
        <dbReference type="ARBA" id="ARBA00022737"/>
    </source>
</evidence>
<keyword evidence="4" id="KW-1133">Transmembrane helix</keyword>
<evidence type="ECO:0000256" key="2">
    <source>
        <dbReference type="ARBA" id="ARBA00022525"/>
    </source>
</evidence>
<keyword evidence="2" id="KW-0964">Secreted</keyword>
<accession>A0A8C6TWF4</accession>
<dbReference type="GO" id="GO:0007165">
    <property type="term" value="P:signal transduction"/>
    <property type="evidence" value="ECO:0007669"/>
    <property type="project" value="InterPro"/>
</dbReference>
<dbReference type="Pfam" id="PF05782">
    <property type="entry name" value="ECM1"/>
    <property type="match status" value="2"/>
</dbReference>
<keyword evidence="6" id="KW-1185">Reference proteome</keyword>
<dbReference type="SUPFAM" id="SSF48552">
    <property type="entry name" value="Serum albumin-like"/>
    <property type="match status" value="1"/>
</dbReference>
<dbReference type="Gene3D" id="1.10.246.10">
    <property type="match status" value="2"/>
</dbReference>
<dbReference type="AlphaFoldDB" id="A0A8C6TWF4"/>
<dbReference type="PANTHER" id="PTHR16776">
    <property type="entry name" value="EXTRACELLULAR MATRIX PROTEIN 1"/>
    <property type="match status" value="1"/>
</dbReference>
<keyword evidence="3" id="KW-0677">Repeat</keyword>
<protein>
    <recommendedName>
        <fullName evidence="7">Extracellular matrix protein 1b</fullName>
    </recommendedName>
</protein>
<evidence type="ECO:0000256" key="1">
    <source>
        <dbReference type="ARBA" id="ARBA00004613"/>
    </source>
</evidence>
<proteinExistence type="predicted"/>
<dbReference type="Proteomes" id="UP000694523">
    <property type="component" value="Unplaced"/>
</dbReference>
<reference evidence="5" key="1">
    <citation type="submission" date="2025-08" db="UniProtKB">
        <authorList>
            <consortium name="Ensembl"/>
        </authorList>
    </citation>
    <scope>IDENTIFICATION</scope>
</reference>
<keyword evidence="4" id="KW-0812">Transmembrane</keyword>
<evidence type="ECO:0008006" key="7">
    <source>
        <dbReference type="Google" id="ProtNLM"/>
    </source>
</evidence>
<dbReference type="Ensembl" id="ENSNMLT00000029859.1">
    <property type="protein sequence ID" value="ENSNMLP00000026717.1"/>
    <property type="gene ID" value="ENSNMLG00000017034.1"/>
</dbReference>
<feature type="transmembrane region" description="Helical" evidence="4">
    <location>
        <begin position="42"/>
        <end position="61"/>
    </location>
</feature>
<evidence type="ECO:0000313" key="6">
    <source>
        <dbReference type="Proteomes" id="UP000694523"/>
    </source>
</evidence>
<name>A0A8C6TWF4_9GOBI</name>
<dbReference type="PANTHER" id="PTHR16776:SF3">
    <property type="entry name" value="EXTRACELLULAR MATRIX PROTEIN 1"/>
    <property type="match status" value="1"/>
</dbReference>
<organism evidence="5 6">
    <name type="scientific">Neogobius melanostomus</name>
    <name type="common">round goby</name>
    <dbReference type="NCBI Taxonomy" id="47308"/>
    <lineage>
        <taxon>Eukaryota</taxon>
        <taxon>Metazoa</taxon>
        <taxon>Chordata</taxon>
        <taxon>Craniata</taxon>
        <taxon>Vertebrata</taxon>
        <taxon>Euteleostomi</taxon>
        <taxon>Actinopterygii</taxon>
        <taxon>Neopterygii</taxon>
        <taxon>Teleostei</taxon>
        <taxon>Neoteleostei</taxon>
        <taxon>Acanthomorphata</taxon>
        <taxon>Gobiaria</taxon>
        <taxon>Gobiiformes</taxon>
        <taxon>Gobioidei</taxon>
        <taxon>Gobiidae</taxon>
        <taxon>Benthophilinae</taxon>
        <taxon>Neogobiini</taxon>
        <taxon>Neogobius</taxon>
    </lineage>
</organism>
<keyword evidence="4" id="KW-0472">Membrane</keyword>
<dbReference type="GO" id="GO:0030500">
    <property type="term" value="P:regulation of bone mineralization"/>
    <property type="evidence" value="ECO:0007669"/>
    <property type="project" value="TreeGrafter"/>
</dbReference>
<dbReference type="GO" id="GO:0005615">
    <property type="term" value="C:extracellular space"/>
    <property type="evidence" value="ECO:0007669"/>
    <property type="project" value="InterPro"/>
</dbReference>
<evidence type="ECO:0000256" key="4">
    <source>
        <dbReference type="SAM" id="Phobius"/>
    </source>
</evidence>
<evidence type="ECO:0000313" key="5">
    <source>
        <dbReference type="Ensembl" id="ENSNMLP00000026717.1"/>
    </source>
</evidence>
<dbReference type="InterPro" id="IPR020858">
    <property type="entry name" value="Serum_albumin-like"/>
</dbReference>
<comment type="subcellular location">
    <subcellularLocation>
        <location evidence="1">Secreted</location>
    </subcellularLocation>
</comment>
<sequence>MSGKHTSRLSHYVRTSVWKCLYSHFLQREMDLDLLAAFKGELLHLFFVLVSFFSVIFFILLNNFPYKRVSAGRPVERYSVEFPLARPSSENIQAICLHGNRRPRYPESYFPSSGYGVNKRQADAVNTLEAWFGNCCRNNQTEEVTLCCAKQAWETSLDHFCEVGFTIKAPHFHCCKITGNERLSCFDNSAKNPSYNPTEEEPVQPVPPEAEFSFDPQSCPGTAVIPHYIRGKSRPPTTSLKVDLTFPPAPPMLSNIDSLCRNQRLRPLYNIKCLAGLGYDLVARQAKTSNRLEKAFKRCCKSKQTALPCAQKWEEQMKKFCVGSKGKTIDFLCCDAEALPLCFRNISTDPEYTKTVLTESLSLDNLCGTHKVITKNLTALFCHFNKAYIFIFYQLKEEFEAMCSSTKAAPPSVRRCCRDSSEQCFNGILMEAITKATGISLQKKKICPVS</sequence>
<dbReference type="InterPro" id="IPR008605">
    <property type="entry name" value="ECM1"/>
</dbReference>